<dbReference type="Gene3D" id="1.10.443.10">
    <property type="entry name" value="Intergrase catalytic core"/>
    <property type="match status" value="1"/>
</dbReference>
<dbReference type="GO" id="GO:0006310">
    <property type="term" value="P:DNA recombination"/>
    <property type="evidence" value="ECO:0007669"/>
    <property type="project" value="UniProtKB-KW"/>
</dbReference>
<dbReference type="PROSITE" id="PS51898">
    <property type="entry name" value="TYR_RECOMBINASE"/>
    <property type="match status" value="1"/>
</dbReference>
<dbReference type="InterPro" id="IPR050090">
    <property type="entry name" value="Tyrosine_recombinase_XerCD"/>
</dbReference>
<dbReference type="InterPro" id="IPR013762">
    <property type="entry name" value="Integrase-like_cat_sf"/>
</dbReference>
<dbReference type="CDD" id="cd01185">
    <property type="entry name" value="INTN1_C_like"/>
    <property type="match status" value="1"/>
</dbReference>
<comment type="similarity">
    <text evidence="1">Belongs to the 'phage' integrase family.</text>
</comment>
<sequence length="412" mass="49249">MKVKFYPERKTSKDGKSALWCYVREFKETIYLNTGQRIDPTLWDNDSQRANLRLTRNNIIKGELKSLNLFLDKYESKIYDIERVVRSQKPNASFSVVADEIKKQFEKKKEGFFDIYDDFLKIKRQEVSKQSLFKFNRLRSLLEDYQKLNRERLDFDKITPLFFSKFYSFLIEDKNMLNNTANKNIQFLKTFLIWANNNGYTENSSYRIFRTKTEESEIIYLTESELERLYNLDIDDERLKRVRDIFVFQCYTGVRYSDIQNISKEDIQNSTWYLRTQKTHQIIEIPLNSYALSILARYSEFPKPLPVISNQKMNKYLKELCEIAGIDDTVKVVKYKGSKRIETTYKKYEVIGTHTARRTFVSLSLQKGMKPESIMAITGHKTYRMMQRYLKIGQEHIRSEMEKAWGRNLRLV</sequence>
<evidence type="ECO:0000256" key="2">
    <source>
        <dbReference type="ARBA" id="ARBA00023125"/>
    </source>
</evidence>
<dbReference type="Pfam" id="PF17293">
    <property type="entry name" value="Arm-DNA-bind_5"/>
    <property type="match status" value="1"/>
</dbReference>
<protein>
    <submittedName>
        <fullName evidence="5">Site-specific integrase</fullName>
    </submittedName>
</protein>
<evidence type="ECO:0000313" key="5">
    <source>
        <dbReference type="EMBL" id="HFI92021.1"/>
    </source>
</evidence>
<organism evidence="5">
    <name type="scientific">Ignavibacterium album</name>
    <dbReference type="NCBI Taxonomy" id="591197"/>
    <lineage>
        <taxon>Bacteria</taxon>
        <taxon>Pseudomonadati</taxon>
        <taxon>Ignavibacteriota</taxon>
        <taxon>Ignavibacteria</taxon>
        <taxon>Ignavibacteriales</taxon>
        <taxon>Ignavibacteriaceae</taxon>
        <taxon>Ignavibacterium</taxon>
    </lineage>
</organism>
<feature type="domain" description="Tyr recombinase" evidence="4">
    <location>
        <begin position="216"/>
        <end position="402"/>
    </location>
</feature>
<evidence type="ECO:0000256" key="3">
    <source>
        <dbReference type="ARBA" id="ARBA00023172"/>
    </source>
</evidence>
<dbReference type="InterPro" id="IPR035386">
    <property type="entry name" value="Arm-DNA-bind_5"/>
</dbReference>
<dbReference type="PANTHER" id="PTHR30349:SF64">
    <property type="entry name" value="PROPHAGE INTEGRASE INTD-RELATED"/>
    <property type="match status" value="1"/>
</dbReference>
<gene>
    <name evidence="5" type="ORF">ENS31_10930</name>
</gene>
<dbReference type="SUPFAM" id="SSF56349">
    <property type="entry name" value="DNA breaking-rejoining enzymes"/>
    <property type="match status" value="1"/>
</dbReference>
<dbReference type="PANTHER" id="PTHR30349">
    <property type="entry name" value="PHAGE INTEGRASE-RELATED"/>
    <property type="match status" value="1"/>
</dbReference>
<proteinExistence type="inferred from homology"/>
<comment type="caution">
    <text evidence="5">The sequence shown here is derived from an EMBL/GenBank/DDBJ whole genome shotgun (WGS) entry which is preliminary data.</text>
</comment>
<dbReference type="AlphaFoldDB" id="A0A7V2ZL52"/>
<dbReference type="GO" id="GO:0003677">
    <property type="term" value="F:DNA binding"/>
    <property type="evidence" value="ECO:0007669"/>
    <property type="project" value="UniProtKB-KW"/>
</dbReference>
<dbReference type="GO" id="GO:0015074">
    <property type="term" value="P:DNA integration"/>
    <property type="evidence" value="ECO:0007669"/>
    <property type="project" value="InterPro"/>
</dbReference>
<keyword evidence="3" id="KW-0233">DNA recombination</keyword>
<keyword evidence="2" id="KW-0238">DNA-binding</keyword>
<dbReference type="InterPro" id="IPR025269">
    <property type="entry name" value="SAM-like_dom"/>
</dbReference>
<evidence type="ECO:0000256" key="1">
    <source>
        <dbReference type="ARBA" id="ARBA00008857"/>
    </source>
</evidence>
<dbReference type="Pfam" id="PF13102">
    <property type="entry name" value="Phage_int_SAM_5"/>
    <property type="match status" value="1"/>
</dbReference>
<evidence type="ECO:0000259" key="4">
    <source>
        <dbReference type="PROSITE" id="PS51898"/>
    </source>
</evidence>
<dbReference type="InterPro" id="IPR011010">
    <property type="entry name" value="DNA_brk_join_enz"/>
</dbReference>
<dbReference type="EMBL" id="DSUJ01000008">
    <property type="protein sequence ID" value="HFI92021.1"/>
    <property type="molecule type" value="Genomic_DNA"/>
</dbReference>
<dbReference type="InterPro" id="IPR002104">
    <property type="entry name" value="Integrase_catalytic"/>
</dbReference>
<dbReference type="Pfam" id="PF00589">
    <property type="entry name" value="Phage_integrase"/>
    <property type="match status" value="1"/>
</dbReference>
<dbReference type="InterPro" id="IPR010998">
    <property type="entry name" value="Integrase_recombinase_N"/>
</dbReference>
<dbReference type="Gene3D" id="1.10.150.130">
    <property type="match status" value="1"/>
</dbReference>
<name>A0A7V2ZL52_9BACT</name>
<reference evidence="5" key="1">
    <citation type="journal article" date="2020" name="mSystems">
        <title>Genome- and Community-Level Interaction Insights into Carbon Utilization and Element Cycling Functions of Hydrothermarchaeota in Hydrothermal Sediment.</title>
        <authorList>
            <person name="Zhou Z."/>
            <person name="Liu Y."/>
            <person name="Xu W."/>
            <person name="Pan J."/>
            <person name="Luo Z.H."/>
            <person name="Li M."/>
        </authorList>
    </citation>
    <scope>NUCLEOTIDE SEQUENCE [LARGE SCALE GENOMIC DNA]</scope>
    <source>
        <strain evidence="5">SpSt-479</strain>
    </source>
</reference>
<accession>A0A7V2ZL52</accession>